<keyword evidence="2" id="KW-0378">Hydrolase</keyword>
<organism evidence="2 3">
    <name type="scientific">Neisseria weixii</name>
    <dbReference type="NCBI Taxonomy" id="1853276"/>
    <lineage>
        <taxon>Bacteria</taxon>
        <taxon>Pseudomonadati</taxon>
        <taxon>Pseudomonadota</taxon>
        <taxon>Betaproteobacteria</taxon>
        <taxon>Neisseriales</taxon>
        <taxon>Neisseriaceae</taxon>
        <taxon>Neisseria</taxon>
    </lineage>
</organism>
<dbReference type="GO" id="GO:0004519">
    <property type="term" value="F:endonuclease activity"/>
    <property type="evidence" value="ECO:0007669"/>
    <property type="project" value="UniProtKB-KW"/>
</dbReference>
<protein>
    <submittedName>
        <fullName evidence="2">HNH endonuclease</fullName>
    </submittedName>
</protein>
<accession>A0A3N4N2N6</accession>
<dbReference type="InterPro" id="IPR052892">
    <property type="entry name" value="NA-targeting_endonuclease"/>
</dbReference>
<dbReference type="Pfam" id="PF01844">
    <property type="entry name" value="HNH"/>
    <property type="match status" value="1"/>
</dbReference>
<dbReference type="PANTHER" id="PTHR33877">
    <property type="entry name" value="SLL1193 PROTEIN"/>
    <property type="match status" value="1"/>
</dbReference>
<evidence type="ECO:0000313" key="2">
    <source>
        <dbReference type="EMBL" id="RPD90504.1"/>
    </source>
</evidence>
<dbReference type="InterPro" id="IPR003615">
    <property type="entry name" value="HNH_nuc"/>
</dbReference>
<dbReference type="SMART" id="SM00507">
    <property type="entry name" value="HNHc"/>
    <property type="match status" value="1"/>
</dbReference>
<dbReference type="GO" id="GO:0008270">
    <property type="term" value="F:zinc ion binding"/>
    <property type="evidence" value="ECO:0007669"/>
    <property type="project" value="InterPro"/>
</dbReference>
<dbReference type="Gene3D" id="1.10.30.50">
    <property type="match status" value="1"/>
</dbReference>
<keyword evidence="2" id="KW-0540">Nuclease</keyword>
<dbReference type="EMBL" id="RPFL01000002">
    <property type="protein sequence ID" value="RPD90504.1"/>
    <property type="molecule type" value="Genomic_DNA"/>
</dbReference>
<dbReference type="OrthoDB" id="5292295at2"/>
<dbReference type="PANTHER" id="PTHR33877:SF2">
    <property type="entry name" value="OS07G0170200 PROTEIN"/>
    <property type="match status" value="1"/>
</dbReference>
<gene>
    <name evidence="2" type="ORF">EGK74_01775</name>
</gene>
<keyword evidence="3" id="KW-1185">Reference proteome</keyword>
<dbReference type="RefSeq" id="WP_123803648.1">
    <property type="nucleotide sequence ID" value="NZ_RPFL01000002.1"/>
</dbReference>
<comment type="caution">
    <text evidence="2">The sequence shown here is derived from an EMBL/GenBank/DDBJ whole genome shotgun (WGS) entry which is preliminary data.</text>
</comment>
<feature type="domain" description="HNH nuclease" evidence="1">
    <location>
        <begin position="39"/>
        <end position="92"/>
    </location>
</feature>
<dbReference type="InterPro" id="IPR002711">
    <property type="entry name" value="HNH"/>
</dbReference>
<proteinExistence type="predicted"/>
<evidence type="ECO:0000259" key="1">
    <source>
        <dbReference type="SMART" id="SM00507"/>
    </source>
</evidence>
<dbReference type="GO" id="GO:0003676">
    <property type="term" value="F:nucleic acid binding"/>
    <property type="evidence" value="ECO:0007669"/>
    <property type="project" value="InterPro"/>
</dbReference>
<dbReference type="CDD" id="cd00085">
    <property type="entry name" value="HNHc"/>
    <property type="match status" value="1"/>
</dbReference>
<keyword evidence="2" id="KW-0255">Endonuclease</keyword>
<dbReference type="AlphaFoldDB" id="A0A3N4N2N6"/>
<evidence type="ECO:0000313" key="3">
    <source>
        <dbReference type="Proteomes" id="UP000272412"/>
    </source>
</evidence>
<reference evidence="2 3" key="1">
    <citation type="submission" date="2018-11" db="EMBL/GenBank/DDBJ databases">
        <title>Neisseria weixii sp. nov. isolated from the rectal contents of plateau pika (Ochotona cruzoniae).</title>
        <authorList>
            <person name="Zhang G."/>
        </authorList>
    </citation>
    <scope>NUCLEOTIDE SEQUENCE [LARGE SCALE GENOMIC DNA]</scope>
    <source>
        <strain evidence="2 3">10009</strain>
    </source>
</reference>
<dbReference type="Proteomes" id="UP000272412">
    <property type="component" value="Unassembled WGS sequence"/>
</dbReference>
<sequence length="102" mass="11557">MSRIKSSKPRLKAEGGSRLSVKEWPKTSFKRIRGRAWMNIREQVFVRDGYKCQCCGHVVASHQAECDHIVALADGGNDELSNLQTLCIDCHAEKSAKENRQR</sequence>
<name>A0A3N4N2N6_9NEIS</name>